<evidence type="ECO:0000256" key="1">
    <source>
        <dbReference type="SAM" id="Phobius"/>
    </source>
</evidence>
<dbReference type="EMBL" id="VOEJ01000008">
    <property type="protein sequence ID" value="TWR25908.1"/>
    <property type="molecule type" value="Genomic_DNA"/>
</dbReference>
<reference evidence="2 3" key="1">
    <citation type="submission" date="2019-07" db="EMBL/GenBank/DDBJ databases">
        <authorList>
            <person name="Kim J."/>
        </authorList>
    </citation>
    <scope>NUCLEOTIDE SEQUENCE [LARGE SCALE GENOMIC DNA]</scope>
    <source>
        <strain evidence="3">dk17</strain>
    </source>
</reference>
<evidence type="ECO:0000313" key="3">
    <source>
        <dbReference type="Proteomes" id="UP000320042"/>
    </source>
</evidence>
<keyword evidence="3" id="KW-1185">Reference proteome</keyword>
<dbReference type="OrthoDB" id="7024294at2"/>
<dbReference type="Proteomes" id="UP000320042">
    <property type="component" value="Unassembled WGS sequence"/>
</dbReference>
<evidence type="ECO:0000313" key="2">
    <source>
        <dbReference type="EMBL" id="TWR25908.1"/>
    </source>
</evidence>
<protein>
    <submittedName>
        <fullName evidence="2">Uncharacterized protein</fullName>
    </submittedName>
</protein>
<feature type="transmembrane region" description="Helical" evidence="1">
    <location>
        <begin position="7"/>
        <end position="24"/>
    </location>
</feature>
<comment type="caution">
    <text evidence="2">The sequence shown here is derived from an EMBL/GenBank/DDBJ whole genome shotgun (WGS) entry which is preliminary data.</text>
</comment>
<dbReference type="RefSeq" id="WP_146383066.1">
    <property type="nucleotide sequence ID" value="NZ_VOEJ01000008.1"/>
</dbReference>
<dbReference type="AlphaFoldDB" id="A0A563U3I4"/>
<keyword evidence="1" id="KW-1133">Transmembrane helix</keyword>
<name>A0A563U3I4_9SPHI</name>
<organism evidence="2 3">
    <name type="scientific">Mucilaginibacter pallidiroseus</name>
    <dbReference type="NCBI Taxonomy" id="2599295"/>
    <lineage>
        <taxon>Bacteria</taxon>
        <taxon>Pseudomonadati</taxon>
        <taxon>Bacteroidota</taxon>
        <taxon>Sphingobacteriia</taxon>
        <taxon>Sphingobacteriales</taxon>
        <taxon>Sphingobacteriaceae</taxon>
        <taxon>Mucilaginibacter</taxon>
    </lineage>
</organism>
<keyword evidence="1" id="KW-0472">Membrane</keyword>
<accession>A0A563U3I4</accession>
<proteinExistence type="predicted"/>
<keyword evidence="1" id="KW-0812">Transmembrane</keyword>
<sequence length="364" mass="42293">MKMFYGFCTIAIVGTFTFIGFQLFKNQETVSDDLPKKFEHYQSLDSSRVIKSGNISMELLTESSEDIQYFLTSDNKLIVYSVLGETKNIFHKVDKKGVVTDSLIINCQPGDIAFVKGYIINKQTHQFYKWTFDEKKQPINIALQNNRLDWDIKKQQELYSTIKKDSPAVLVDFGTESPEPVKHSGGEMQTVPSMRTYAMLTYFKEGECYTFFTTLDVHHQFPYSYTEQLLLNNPFKRINNKISGNREIIKTPAIRYRYFQKLKLEKVRFSGGGGNAPGFDEMLFHGNLYTDVAYKKDTLKLKEFMYLEEKWHLSQIEIDGKNIGTVTKNKSQPPHNIDAYMYYTNQQLGYALFANDDKKIYLIK</sequence>
<gene>
    <name evidence="2" type="ORF">FPZ43_16645</name>
</gene>